<dbReference type="RefSeq" id="WP_158077524.1">
    <property type="nucleotide sequence ID" value="NZ_CADEVA010000125.1"/>
</dbReference>
<evidence type="ECO:0000313" key="4">
    <source>
        <dbReference type="Proteomes" id="UP001220209"/>
    </source>
</evidence>
<reference evidence="3 4" key="3">
    <citation type="submission" date="2021-12" db="EMBL/GenBank/DDBJ databases">
        <title>Genomic and phenotypic characterization of three Burkholderia contaminans isolates recovered from different sources.</title>
        <authorList>
            <person name="Lopez De Volder A."/>
            <person name="Fan Y."/>
            <person name="Nunvar J."/>
            <person name="Herrera T."/>
            <person name="Timp W."/>
            <person name="Degrossi J."/>
        </authorList>
    </citation>
    <scope>NUCLEOTIDE SEQUENCE [LARGE SCALE GENOMIC DNA]</scope>
    <source>
        <strain evidence="3 4">LMG 23361</strain>
        <plasmid evidence="3 4">unnamed1</plasmid>
    </source>
</reference>
<geneLocation type="plasmid" evidence="3 4">
    <name>unnamed1</name>
</geneLocation>
<accession>A0A286P6N2</accession>
<keyword evidence="1" id="KW-0472">Membrane</keyword>
<dbReference type="Proteomes" id="UP001220209">
    <property type="component" value="Plasmid unnamed1"/>
</dbReference>
<proteinExistence type="predicted"/>
<sequence>MDQVTFSVAAGVALTLALYVGLRAGMILGRRDGIQLGKLQILRDWAVVNTRR</sequence>
<organism evidence="2">
    <name type="scientific">Burkholderia contaminans</name>
    <dbReference type="NCBI Taxonomy" id="488447"/>
    <lineage>
        <taxon>Bacteria</taxon>
        <taxon>Pseudomonadati</taxon>
        <taxon>Pseudomonadota</taxon>
        <taxon>Betaproteobacteria</taxon>
        <taxon>Burkholderiales</taxon>
        <taxon>Burkholderiaceae</taxon>
        <taxon>Burkholderia</taxon>
        <taxon>Burkholderia cepacia complex</taxon>
    </lineage>
</organism>
<reference evidence="2" key="2">
    <citation type="journal article" date="2017" name="Genome Announc.">
        <title>High-Quality Draft Genome Sequence of Burkholderia contaminans CH-1, a Gram-Negative Bacterium That Metabolizes 2-Azahypoxanthine, a Plant Growth-Regulating Compound.</title>
        <authorList>
            <person name="Choi J.-H."/>
            <person name="Sugiura H."/>
            <person name="Moriuchi R."/>
            <person name="Kawagishi H."/>
            <person name="Dohra H."/>
        </authorList>
    </citation>
    <scope>NUCLEOTIDE SEQUENCE</scope>
    <source>
        <strain evidence="2">CH-1</strain>
        <plasmid evidence="2">pBC453</plasmid>
    </source>
</reference>
<gene>
    <name evidence="2" type="ORF">BCCH1_80070</name>
    <name evidence="3" type="ORF">LXE91_40055</name>
</gene>
<feature type="transmembrane region" description="Helical" evidence="1">
    <location>
        <begin position="6"/>
        <end position="28"/>
    </location>
</feature>
<keyword evidence="1" id="KW-0812">Transmembrane</keyword>
<name>A0A286P6N2_9BURK</name>
<evidence type="ECO:0000313" key="3">
    <source>
        <dbReference type="EMBL" id="WFN23331.1"/>
    </source>
</evidence>
<keyword evidence="1" id="KW-1133">Transmembrane helix</keyword>
<geneLocation type="plasmid" evidence="2">
    <name>pBC453</name>
</geneLocation>
<dbReference type="AlphaFoldDB" id="A0A286P6N2"/>
<evidence type="ECO:0000313" key="2">
    <source>
        <dbReference type="EMBL" id="BBA45496.1"/>
    </source>
</evidence>
<dbReference type="EMBL" id="CP090643">
    <property type="protein sequence ID" value="WFN23331.1"/>
    <property type="molecule type" value="Genomic_DNA"/>
</dbReference>
<evidence type="ECO:0000256" key="1">
    <source>
        <dbReference type="SAM" id="Phobius"/>
    </source>
</evidence>
<dbReference type="EMBL" id="AP018360">
    <property type="protein sequence ID" value="BBA45496.1"/>
    <property type="molecule type" value="Genomic_DNA"/>
</dbReference>
<reference evidence="2" key="1">
    <citation type="journal article" date="2016" name="Biosci. Biotechnol. Biochem.">
        <title>Bioconversion of AHX to AOH by resting cells of Burkholderia contaminans CH-1.</title>
        <authorList>
            <person name="Choi J.H."/>
            <person name="Kikuchi A."/>
            <person name="Pumkaeo P."/>
            <person name="Hirai H."/>
            <person name="Tokuyama S."/>
            <person name="Kawagishi H."/>
        </authorList>
    </citation>
    <scope>NUCLEOTIDE SEQUENCE</scope>
    <source>
        <strain evidence="2">CH-1</strain>
        <plasmid evidence="2">pBC453</plasmid>
    </source>
</reference>
<keyword evidence="2" id="KW-0614">Plasmid</keyword>
<protein>
    <submittedName>
        <fullName evidence="2">Uncharacterized protein</fullName>
    </submittedName>
</protein>